<dbReference type="InterPro" id="IPR052027">
    <property type="entry name" value="PspC"/>
</dbReference>
<dbReference type="Pfam" id="PF04024">
    <property type="entry name" value="PspC"/>
    <property type="match status" value="1"/>
</dbReference>
<dbReference type="Proteomes" id="UP000595038">
    <property type="component" value="Chromosome"/>
</dbReference>
<dbReference type="RefSeq" id="WP_003185633.1">
    <property type="nucleotide sequence ID" value="NZ_BEXU01000043.1"/>
</dbReference>
<gene>
    <name evidence="9" type="ORF">CHCC16736_3990</name>
    <name evidence="8" type="ORF">I6G80_06445</name>
</gene>
<dbReference type="OMA" id="FMNPLMI"/>
<evidence type="ECO:0000313" key="10">
    <source>
        <dbReference type="Proteomes" id="UP000435910"/>
    </source>
</evidence>
<keyword evidence="4 6" id="KW-1133">Transmembrane helix</keyword>
<evidence type="ECO:0000256" key="4">
    <source>
        <dbReference type="ARBA" id="ARBA00022989"/>
    </source>
</evidence>
<evidence type="ECO:0000256" key="2">
    <source>
        <dbReference type="ARBA" id="ARBA00022475"/>
    </source>
</evidence>
<dbReference type="PANTHER" id="PTHR33885:SF3">
    <property type="entry name" value="PHAGE SHOCK PROTEIN C"/>
    <property type="match status" value="1"/>
</dbReference>
<reference evidence="9 10" key="1">
    <citation type="submission" date="2019-06" db="EMBL/GenBank/DDBJ databases">
        <title>Genome sequence analysis of &gt;100 Bacillus licheniformis strains suggests intrinsic resistance to this species.</title>
        <authorList>
            <person name="Wels M."/>
            <person name="Siezen R.J."/>
            <person name="Johansen E."/>
            <person name="Stuer-Lauridsen B."/>
            <person name="Bjerre K."/>
            <person name="Nielsen B.K.K."/>
        </authorList>
    </citation>
    <scope>NUCLEOTIDE SEQUENCE [LARGE SCALE GENOMIC DNA]</scope>
    <source>
        <strain evidence="9 10">BAC-16736</strain>
    </source>
</reference>
<feature type="transmembrane region" description="Helical" evidence="6">
    <location>
        <begin position="33"/>
        <end position="57"/>
    </location>
</feature>
<evidence type="ECO:0000256" key="6">
    <source>
        <dbReference type="SAM" id="Phobius"/>
    </source>
</evidence>
<evidence type="ECO:0000259" key="7">
    <source>
        <dbReference type="Pfam" id="PF04024"/>
    </source>
</evidence>
<keyword evidence="3 6" id="KW-0812">Transmembrane</keyword>
<comment type="subcellular location">
    <subcellularLocation>
        <location evidence="1">Cell membrane</location>
        <topology evidence="1">Single-pass membrane protein</topology>
    </subcellularLocation>
</comment>
<evidence type="ECO:0000313" key="8">
    <source>
        <dbReference type="EMBL" id="QPR73899.1"/>
    </source>
</evidence>
<name>A0A1Y0YKJ3_BACLI</name>
<proteinExistence type="predicted"/>
<dbReference type="Proteomes" id="UP000435910">
    <property type="component" value="Unassembled WGS sequence"/>
</dbReference>
<dbReference type="GeneID" id="92859672"/>
<accession>A0A1Y0YKJ3</accession>
<evidence type="ECO:0000313" key="11">
    <source>
        <dbReference type="Proteomes" id="UP000595038"/>
    </source>
</evidence>
<sequence length="66" mass="7454">MKRLFRSETDRKIAGVVGGLAEYLNMDASLLRIITVLLFIFSTGVPVLLIYIVWVFLVPNEGDVNR</sequence>
<protein>
    <submittedName>
        <fullName evidence="8">PspC domain-containing protein</fullName>
    </submittedName>
</protein>
<evidence type="ECO:0000256" key="1">
    <source>
        <dbReference type="ARBA" id="ARBA00004162"/>
    </source>
</evidence>
<evidence type="ECO:0000313" key="9">
    <source>
        <dbReference type="EMBL" id="TWL33178.1"/>
    </source>
</evidence>
<evidence type="ECO:0000256" key="3">
    <source>
        <dbReference type="ARBA" id="ARBA00022692"/>
    </source>
</evidence>
<dbReference type="AlphaFoldDB" id="A0A1Y0YKJ3"/>
<dbReference type="EMBL" id="CP065647">
    <property type="protein sequence ID" value="QPR73899.1"/>
    <property type="molecule type" value="Genomic_DNA"/>
</dbReference>
<reference evidence="8 11" key="2">
    <citation type="submission" date="2020-12" db="EMBL/GenBank/DDBJ databases">
        <title>FDA dAtabase for Regulatory Grade micrObial Sequences (FDA-ARGOS): Supporting development and validation of Infectious Disease Dx tests.</title>
        <authorList>
            <person name="Nelson B."/>
            <person name="Plummer A."/>
            <person name="Tallon L."/>
            <person name="Sadzewicz L."/>
            <person name="Zhao X."/>
            <person name="Boylan J."/>
            <person name="Ott S."/>
            <person name="Bowen H."/>
            <person name="Vavikolanu K."/>
            <person name="Mehta A."/>
            <person name="Aluvathingal J."/>
            <person name="Nadendla S."/>
            <person name="Myers T."/>
            <person name="Yan Y."/>
            <person name="Sichtig H."/>
        </authorList>
    </citation>
    <scope>NUCLEOTIDE SEQUENCE [LARGE SCALE GENOMIC DNA]</scope>
    <source>
        <strain evidence="8 11">FDAARGOS_923</strain>
    </source>
</reference>
<organism evidence="9 10">
    <name type="scientific">Bacillus licheniformis</name>
    <dbReference type="NCBI Taxonomy" id="1402"/>
    <lineage>
        <taxon>Bacteria</taxon>
        <taxon>Bacillati</taxon>
        <taxon>Bacillota</taxon>
        <taxon>Bacilli</taxon>
        <taxon>Bacillales</taxon>
        <taxon>Bacillaceae</taxon>
        <taxon>Bacillus</taxon>
    </lineage>
</organism>
<dbReference type="InterPro" id="IPR007168">
    <property type="entry name" value="Phageshock_PspC_N"/>
</dbReference>
<dbReference type="GO" id="GO:0005886">
    <property type="term" value="C:plasma membrane"/>
    <property type="evidence" value="ECO:0007669"/>
    <property type="project" value="UniProtKB-SubCell"/>
</dbReference>
<feature type="domain" description="Phage shock protein PspC N-terminal" evidence="7">
    <location>
        <begin position="2"/>
        <end position="61"/>
    </location>
</feature>
<keyword evidence="5 6" id="KW-0472">Membrane</keyword>
<evidence type="ECO:0000256" key="5">
    <source>
        <dbReference type="ARBA" id="ARBA00023136"/>
    </source>
</evidence>
<dbReference type="PANTHER" id="PTHR33885">
    <property type="entry name" value="PHAGE SHOCK PROTEIN C"/>
    <property type="match status" value="1"/>
</dbReference>
<keyword evidence="2" id="KW-1003">Cell membrane</keyword>
<dbReference type="EMBL" id="NILC01000004">
    <property type="protein sequence ID" value="TWL33178.1"/>
    <property type="molecule type" value="Genomic_DNA"/>
</dbReference>